<evidence type="ECO:0000256" key="5">
    <source>
        <dbReference type="ARBA" id="ARBA00023136"/>
    </source>
</evidence>
<feature type="compositionally biased region" description="Polar residues" evidence="7">
    <location>
        <begin position="1"/>
        <end position="12"/>
    </location>
</feature>
<evidence type="ECO:0000259" key="8">
    <source>
        <dbReference type="Pfam" id="PF04893"/>
    </source>
</evidence>
<dbReference type="STRING" id="1220924.W2SEG1"/>
<keyword evidence="10" id="KW-1185">Reference proteome</keyword>
<evidence type="ECO:0000256" key="2">
    <source>
        <dbReference type="ARBA" id="ARBA00010596"/>
    </source>
</evidence>
<evidence type="ECO:0000256" key="6">
    <source>
        <dbReference type="RuleBase" id="RU361264"/>
    </source>
</evidence>
<keyword evidence="3 6" id="KW-0812">Transmembrane</keyword>
<accession>W2SEG1</accession>
<dbReference type="RefSeq" id="XP_008711722.1">
    <property type="nucleotide sequence ID" value="XM_008713500.1"/>
</dbReference>
<feature type="region of interest" description="Disordered" evidence="7">
    <location>
        <begin position="1"/>
        <end position="60"/>
    </location>
</feature>
<evidence type="ECO:0000256" key="1">
    <source>
        <dbReference type="ARBA" id="ARBA00004141"/>
    </source>
</evidence>
<sequence>MAMMASGTSGNSNLFDDDNAVLDDDFLNDEVEPDEPSSTSDRAPLTGNIQSSSSQRPINQDYLTSRIPGEDRRAPQNTIDESVWDTVSRDLFAVWEKMRQVLWPKYLLGGMLQRQGAGTSDVESQGFGRDLRGLVGRWPDADGILEGGLSEGLRDWDLWYANHELAGTDTNHHRGPLIFCLLLSMFLSVRASKDQADLVFSGVFSIVWIGEAVVTLQIKLLGGNISFMQSVSIIGYTLFPLVIASLLSALGLPMIARIPVYIVLVAWSLAAGVSILGGSGVVKNRVFLSVYPLFVFYVGLGCLCFIS</sequence>
<dbReference type="GO" id="GO:0006888">
    <property type="term" value="P:endoplasmic reticulum to Golgi vesicle-mediated transport"/>
    <property type="evidence" value="ECO:0007669"/>
    <property type="project" value="InterPro"/>
</dbReference>
<dbReference type="eggNOG" id="KOG2946">
    <property type="taxonomic scope" value="Eukaryota"/>
</dbReference>
<keyword evidence="5 6" id="KW-0472">Membrane</keyword>
<comment type="subcellular location">
    <subcellularLocation>
        <location evidence="6">Golgi apparatus membrane</location>
        <topology evidence="6">Multi-pass membrane protein</topology>
    </subcellularLocation>
    <subcellularLocation>
        <location evidence="1">Membrane</location>
        <topology evidence="1">Multi-pass membrane protein</topology>
    </subcellularLocation>
</comment>
<comment type="caution">
    <text evidence="6">Lacks conserved residue(s) required for the propagation of feature annotation.</text>
</comment>
<dbReference type="FunCoup" id="W2SEG1">
    <property type="interactions" value="128"/>
</dbReference>
<evidence type="ECO:0000256" key="7">
    <source>
        <dbReference type="SAM" id="MobiDB-lite"/>
    </source>
</evidence>
<dbReference type="OrthoDB" id="411251at2759"/>
<feature type="transmembrane region" description="Helical" evidence="6">
    <location>
        <begin position="260"/>
        <end position="282"/>
    </location>
</feature>
<evidence type="ECO:0000313" key="10">
    <source>
        <dbReference type="Proteomes" id="UP000030752"/>
    </source>
</evidence>
<feature type="transmembrane region" description="Helical" evidence="6">
    <location>
        <begin position="288"/>
        <end position="306"/>
    </location>
</feature>
<feature type="domain" description="Yip1" evidence="8">
    <location>
        <begin position="174"/>
        <end position="302"/>
    </location>
</feature>
<dbReference type="HOGENOM" id="CLU_059592_0_0_1"/>
<reference evidence="9 10" key="1">
    <citation type="submission" date="2013-03" db="EMBL/GenBank/DDBJ databases">
        <title>The Genome Sequence of Phialophora europaea CBS 101466.</title>
        <authorList>
            <consortium name="The Broad Institute Genomics Platform"/>
            <person name="Cuomo C."/>
            <person name="de Hoog S."/>
            <person name="Gorbushina A."/>
            <person name="Walker B."/>
            <person name="Young S.K."/>
            <person name="Zeng Q."/>
            <person name="Gargeya S."/>
            <person name="Fitzgerald M."/>
            <person name="Haas B."/>
            <person name="Abouelleil A."/>
            <person name="Allen A.W."/>
            <person name="Alvarado L."/>
            <person name="Arachchi H.M."/>
            <person name="Berlin A.M."/>
            <person name="Chapman S.B."/>
            <person name="Gainer-Dewar J."/>
            <person name="Goldberg J."/>
            <person name="Griggs A."/>
            <person name="Gujja S."/>
            <person name="Hansen M."/>
            <person name="Howarth C."/>
            <person name="Imamovic A."/>
            <person name="Ireland A."/>
            <person name="Larimer J."/>
            <person name="McCowan C."/>
            <person name="Murphy C."/>
            <person name="Pearson M."/>
            <person name="Poon T.W."/>
            <person name="Priest M."/>
            <person name="Roberts A."/>
            <person name="Saif S."/>
            <person name="Shea T."/>
            <person name="Sisk P."/>
            <person name="Sykes S."/>
            <person name="Wortman J."/>
            <person name="Nusbaum C."/>
            <person name="Birren B."/>
        </authorList>
    </citation>
    <scope>NUCLEOTIDE SEQUENCE [LARGE SCALE GENOMIC DNA]</scope>
    <source>
        <strain evidence="9 10">CBS 101466</strain>
    </source>
</reference>
<feature type="compositionally biased region" description="Polar residues" evidence="7">
    <location>
        <begin position="36"/>
        <end position="60"/>
    </location>
</feature>
<dbReference type="VEuPathDB" id="FungiDB:HMPREF1541_01200"/>
<feature type="transmembrane region" description="Helical" evidence="6">
    <location>
        <begin position="233"/>
        <end position="253"/>
    </location>
</feature>
<dbReference type="Pfam" id="PF04893">
    <property type="entry name" value="Yip1"/>
    <property type="match status" value="1"/>
</dbReference>
<evidence type="ECO:0000313" key="9">
    <source>
        <dbReference type="EMBL" id="ETN47010.1"/>
    </source>
</evidence>
<dbReference type="GO" id="GO:0005802">
    <property type="term" value="C:trans-Golgi network"/>
    <property type="evidence" value="ECO:0007669"/>
    <property type="project" value="TreeGrafter"/>
</dbReference>
<keyword evidence="4 6" id="KW-1133">Transmembrane helix</keyword>
<dbReference type="AlphaFoldDB" id="W2SEG1"/>
<organism evidence="9 10">
    <name type="scientific">Cyphellophora europaea (strain CBS 101466)</name>
    <name type="common">Phialophora europaea</name>
    <dbReference type="NCBI Taxonomy" id="1220924"/>
    <lineage>
        <taxon>Eukaryota</taxon>
        <taxon>Fungi</taxon>
        <taxon>Dikarya</taxon>
        <taxon>Ascomycota</taxon>
        <taxon>Pezizomycotina</taxon>
        <taxon>Eurotiomycetes</taxon>
        <taxon>Chaetothyriomycetidae</taxon>
        <taxon>Chaetothyriales</taxon>
        <taxon>Cyphellophoraceae</taxon>
        <taxon>Cyphellophora</taxon>
    </lineage>
</organism>
<feature type="compositionally biased region" description="Acidic residues" evidence="7">
    <location>
        <begin position="15"/>
        <end position="35"/>
    </location>
</feature>
<dbReference type="PANTHER" id="PTHR21236:SF1">
    <property type="entry name" value="PROTEIN YIPF6"/>
    <property type="match status" value="1"/>
</dbReference>
<gene>
    <name evidence="9" type="ORF">HMPREF1541_01200</name>
</gene>
<protein>
    <recommendedName>
        <fullName evidence="6">Protein YIP</fullName>
    </recommendedName>
</protein>
<dbReference type="GO" id="GO:0000139">
    <property type="term" value="C:Golgi membrane"/>
    <property type="evidence" value="ECO:0007669"/>
    <property type="project" value="UniProtKB-SubCell"/>
</dbReference>
<dbReference type="InParanoid" id="W2SEG1"/>
<dbReference type="GeneID" id="19968539"/>
<proteinExistence type="inferred from homology"/>
<dbReference type="InterPro" id="IPR045231">
    <property type="entry name" value="Yip1/4-like"/>
</dbReference>
<evidence type="ECO:0000256" key="3">
    <source>
        <dbReference type="ARBA" id="ARBA00022692"/>
    </source>
</evidence>
<evidence type="ECO:0000256" key="4">
    <source>
        <dbReference type="ARBA" id="ARBA00022989"/>
    </source>
</evidence>
<name>W2SEG1_CYPE1</name>
<comment type="similarity">
    <text evidence="2 6">Belongs to the YIP1 family.</text>
</comment>
<dbReference type="EMBL" id="KB822711">
    <property type="protein sequence ID" value="ETN47010.1"/>
    <property type="molecule type" value="Genomic_DNA"/>
</dbReference>
<dbReference type="PANTHER" id="PTHR21236">
    <property type="entry name" value="GOLGI MEMBRANE PROTEIN YIP1"/>
    <property type="match status" value="1"/>
</dbReference>
<feature type="transmembrane region" description="Helical" evidence="6">
    <location>
        <begin position="198"/>
        <end position="221"/>
    </location>
</feature>
<dbReference type="InterPro" id="IPR006977">
    <property type="entry name" value="Yip1_dom"/>
</dbReference>
<dbReference type="Proteomes" id="UP000030752">
    <property type="component" value="Unassembled WGS sequence"/>
</dbReference>